<name>A0AAV9G983_9PEZI</name>
<dbReference type="GO" id="GO:0006351">
    <property type="term" value="P:DNA-templated transcription"/>
    <property type="evidence" value="ECO:0007669"/>
    <property type="project" value="InterPro"/>
</dbReference>
<evidence type="ECO:0000256" key="4">
    <source>
        <dbReference type="ARBA" id="ARBA00023242"/>
    </source>
</evidence>
<dbReference type="GO" id="GO:0005634">
    <property type="term" value="C:nucleus"/>
    <property type="evidence" value="ECO:0007669"/>
    <property type="project" value="UniProtKB-SubCell"/>
</dbReference>
<dbReference type="GO" id="GO:0008270">
    <property type="term" value="F:zinc ion binding"/>
    <property type="evidence" value="ECO:0007669"/>
    <property type="project" value="InterPro"/>
</dbReference>
<keyword evidence="6" id="KW-0472">Membrane</keyword>
<dbReference type="Gene3D" id="4.10.240.10">
    <property type="entry name" value="Zn(2)-C6 fungal-type DNA-binding domain"/>
    <property type="match status" value="1"/>
</dbReference>
<evidence type="ECO:0000313" key="8">
    <source>
        <dbReference type="EMBL" id="KAK4443661.1"/>
    </source>
</evidence>
<dbReference type="SUPFAM" id="SSF57701">
    <property type="entry name" value="Zn2/Cys6 DNA-binding domain"/>
    <property type="match status" value="1"/>
</dbReference>
<evidence type="ECO:0000256" key="1">
    <source>
        <dbReference type="ARBA" id="ARBA00004123"/>
    </source>
</evidence>
<dbReference type="Proteomes" id="UP001321760">
    <property type="component" value="Unassembled WGS sequence"/>
</dbReference>
<evidence type="ECO:0000256" key="3">
    <source>
        <dbReference type="ARBA" id="ARBA00023125"/>
    </source>
</evidence>
<dbReference type="PANTHER" id="PTHR46910:SF3">
    <property type="entry name" value="HALOTOLERANCE PROTEIN 9-RELATED"/>
    <property type="match status" value="1"/>
</dbReference>
<protein>
    <recommendedName>
        <fullName evidence="7">Zn(2)-C6 fungal-type domain-containing protein</fullName>
    </recommendedName>
</protein>
<keyword evidence="2" id="KW-0479">Metal-binding</keyword>
<feature type="region of interest" description="Disordered" evidence="5">
    <location>
        <begin position="616"/>
        <end position="644"/>
    </location>
</feature>
<dbReference type="Pfam" id="PF04082">
    <property type="entry name" value="Fungal_trans"/>
    <property type="match status" value="1"/>
</dbReference>
<evidence type="ECO:0000256" key="2">
    <source>
        <dbReference type="ARBA" id="ARBA00022723"/>
    </source>
</evidence>
<keyword evidence="4" id="KW-0539">Nucleus</keyword>
<dbReference type="InterPro" id="IPR001138">
    <property type="entry name" value="Zn2Cys6_DnaBD"/>
</dbReference>
<keyword evidence="3" id="KW-0238">DNA-binding</keyword>
<dbReference type="InterPro" id="IPR007219">
    <property type="entry name" value="XnlR_reg_dom"/>
</dbReference>
<dbReference type="GO" id="GO:0000981">
    <property type="term" value="F:DNA-binding transcription factor activity, RNA polymerase II-specific"/>
    <property type="evidence" value="ECO:0007669"/>
    <property type="project" value="InterPro"/>
</dbReference>
<reference evidence="8" key="1">
    <citation type="journal article" date="2023" name="Mol. Phylogenet. Evol.">
        <title>Genome-scale phylogeny and comparative genomics of the fungal order Sordariales.</title>
        <authorList>
            <person name="Hensen N."/>
            <person name="Bonometti L."/>
            <person name="Westerberg I."/>
            <person name="Brannstrom I.O."/>
            <person name="Guillou S."/>
            <person name="Cros-Aarteil S."/>
            <person name="Calhoun S."/>
            <person name="Haridas S."/>
            <person name="Kuo A."/>
            <person name="Mondo S."/>
            <person name="Pangilinan J."/>
            <person name="Riley R."/>
            <person name="LaButti K."/>
            <person name="Andreopoulos B."/>
            <person name="Lipzen A."/>
            <person name="Chen C."/>
            <person name="Yan M."/>
            <person name="Daum C."/>
            <person name="Ng V."/>
            <person name="Clum A."/>
            <person name="Steindorff A."/>
            <person name="Ohm R.A."/>
            <person name="Martin F."/>
            <person name="Silar P."/>
            <person name="Natvig D.O."/>
            <person name="Lalanne C."/>
            <person name="Gautier V."/>
            <person name="Ament-Velasquez S.L."/>
            <person name="Kruys A."/>
            <person name="Hutchinson M.I."/>
            <person name="Powell A.J."/>
            <person name="Barry K."/>
            <person name="Miller A.N."/>
            <person name="Grigoriev I.V."/>
            <person name="Debuchy R."/>
            <person name="Gladieux P."/>
            <person name="Hiltunen Thoren M."/>
            <person name="Johannesson H."/>
        </authorList>
    </citation>
    <scope>NUCLEOTIDE SEQUENCE</scope>
    <source>
        <strain evidence="8">PSN243</strain>
    </source>
</reference>
<proteinExistence type="predicted"/>
<comment type="caution">
    <text evidence="8">The sequence shown here is derived from an EMBL/GenBank/DDBJ whole genome shotgun (WGS) entry which is preliminary data.</text>
</comment>
<sequence length="685" mass="76215">MSTYGKVIKINKTCDQCRQRKVRCIVPPPKPHTRPIELPLTCVNCVNRGEPCNYSIFRRKRVALPPGLGKKGPEPGDGELYIDRILQRGPQEVVLFEDAAMFKVPDNRVKTCAMAFFSNQRVASLAERLGPECLTDVVERLEALVQKRINGRGEAELEEYASSARISFHKPLTPERVQPPIAKAFVKAYFDHIHPIYPFLDEEEFCSIALSSTLDDEYLKRNPVFSCLYHTVLALGSQYFHGGGFVPRLGQAWGLFQISLGLLPSVLAPPHSVTNLQALAAMSIFSLNPCCVQLDLTIISEAARMAHTLQYHTTANSPVGHLKTFWVVYYIDKLANFTESVTSLLADEDIGCIIPPAPESCFDGYNWYISAIRFGRLCSIAYSALFSVSASLKSKESLRDAIPNIRRLLENWRVSIPLKFRPEEPIQVQKDAKPSTKRAFLETQYHYLNLLIAIDRLTLQVGTEGSPEREEVKYRLMRSARTVIELTELIDLDGILNIFLCGMMPIAALFILFDFVVHNPRHRDTQENLVLLDTAVTHFRLIDTASHGIIPGNTIAEFAGIARKYAASLKQDSSVSRPRAPQTSDPLMALGPQTTLLPVSGDFGFTTLQLTAVSSNSSQHSHATPSYSHHGGSVTSAEPSPEAPQVVEQLNYPTTDTMLEADASLGDLKSLFGWVFPDWGDMSFT</sequence>
<organism evidence="8 9">
    <name type="scientific">Podospora aff. communis PSN243</name>
    <dbReference type="NCBI Taxonomy" id="3040156"/>
    <lineage>
        <taxon>Eukaryota</taxon>
        <taxon>Fungi</taxon>
        <taxon>Dikarya</taxon>
        <taxon>Ascomycota</taxon>
        <taxon>Pezizomycotina</taxon>
        <taxon>Sordariomycetes</taxon>
        <taxon>Sordariomycetidae</taxon>
        <taxon>Sordariales</taxon>
        <taxon>Podosporaceae</taxon>
        <taxon>Podospora</taxon>
    </lineage>
</organism>
<keyword evidence="9" id="KW-1185">Reference proteome</keyword>
<feature type="transmembrane region" description="Helical" evidence="6">
    <location>
        <begin position="495"/>
        <end position="517"/>
    </location>
</feature>
<gene>
    <name evidence="8" type="ORF">QBC34DRAFT_201085</name>
</gene>
<evidence type="ECO:0000259" key="7">
    <source>
        <dbReference type="PROSITE" id="PS50048"/>
    </source>
</evidence>
<reference evidence="8" key="2">
    <citation type="submission" date="2023-05" db="EMBL/GenBank/DDBJ databases">
        <authorList>
            <consortium name="Lawrence Berkeley National Laboratory"/>
            <person name="Steindorff A."/>
            <person name="Hensen N."/>
            <person name="Bonometti L."/>
            <person name="Westerberg I."/>
            <person name="Brannstrom I.O."/>
            <person name="Guillou S."/>
            <person name="Cros-Aarteil S."/>
            <person name="Calhoun S."/>
            <person name="Haridas S."/>
            <person name="Kuo A."/>
            <person name="Mondo S."/>
            <person name="Pangilinan J."/>
            <person name="Riley R."/>
            <person name="Labutti K."/>
            <person name="Andreopoulos B."/>
            <person name="Lipzen A."/>
            <person name="Chen C."/>
            <person name="Yanf M."/>
            <person name="Daum C."/>
            <person name="Ng V."/>
            <person name="Clum A."/>
            <person name="Ohm R."/>
            <person name="Martin F."/>
            <person name="Silar P."/>
            <person name="Natvig D."/>
            <person name="Lalanne C."/>
            <person name="Gautier V."/>
            <person name="Ament-Velasquez S.L."/>
            <person name="Kruys A."/>
            <person name="Hutchinson M.I."/>
            <person name="Powell A.J."/>
            <person name="Barry K."/>
            <person name="Miller A.N."/>
            <person name="Grigoriev I.V."/>
            <person name="Debuchy R."/>
            <person name="Gladieux P."/>
            <person name="Thoren M.H."/>
            <person name="Johannesson H."/>
        </authorList>
    </citation>
    <scope>NUCLEOTIDE SEQUENCE</scope>
    <source>
        <strain evidence="8">PSN243</strain>
    </source>
</reference>
<keyword evidence="6" id="KW-1133">Transmembrane helix</keyword>
<dbReference type="GO" id="GO:0003677">
    <property type="term" value="F:DNA binding"/>
    <property type="evidence" value="ECO:0007669"/>
    <property type="project" value="UniProtKB-KW"/>
</dbReference>
<dbReference type="CDD" id="cd00067">
    <property type="entry name" value="GAL4"/>
    <property type="match status" value="1"/>
</dbReference>
<evidence type="ECO:0000313" key="9">
    <source>
        <dbReference type="Proteomes" id="UP001321760"/>
    </source>
</evidence>
<dbReference type="EMBL" id="MU865989">
    <property type="protein sequence ID" value="KAK4443661.1"/>
    <property type="molecule type" value="Genomic_DNA"/>
</dbReference>
<comment type="subcellular location">
    <subcellularLocation>
        <location evidence="1">Nucleus</location>
    </subcellularLocation>
</comment>
<keyword evidence="6" id="KW-0812">Transmembrane</keyword>
<dbReference type="SMART" id="SM00066">
    <property type="entry name" value="GAL4"/>
    <property type="match status" value="1"/>
</dbReference>
<dbReference type="Pfam" id="PF00172">
    <property type="entry name" value="Zn_clus"/>
    <property type="match status" value="1"/>
</dbReference>
<dbReference type="PANTHER" id="PTHR46910">
    <property type="entry name" value="TRANSCRIPTION FACTOR PDR1"/>
    <property type="match status" value="1"/>
</dbReference>
<dbReference type="InterPro" id="IPR036864">
    <property type="entry name" value="Zn2-C6_fun-type_DNA-bd_sf"/>
</dbReference>
<dbReference type="AlphaFoldDB" id="A0AAV9G983"/>
<evidence type="ECO:0000256" key="5">
    <source>
        <dbReference type="SAM" id="MobiDB-lite"/>
    </source>
</evidence>
<feature type="compositionally biased region" description="Polar residues" evidence="5">
    <location>
        <begin position="616"/>
        <end position="638"/>
    </location>
</feature>
<accession>A0AAV9G983</accession>
<dbReference type="CDD" id="cd12148">
    <property type="entry name" value="fungal_TF_MHR"/>
    <property type="match status" value="1"/>
</dbReference>
<dbReference type="PROSITE" id="PS50048">
    <property type="entry name" value="ZN2_CY6_FUNGAL_2"/>
    <property type="match status" value="1"/>
</dbReference>
<evidence type="ECO:0000256" key="6">
    <source>
        <dbReference type="SAM" id="Phobius"/>
    </source>
</evidence>
<dbReference type="InterPro" id="IPR050987">
    <property type="entry name" value="AtrR-like"/>
</dbReference>
<feature type="domain" description="Zn(2)-C6 fungal-type" evidence="7">
    <location>
        <begin position="13"/>
        <end position="54"/>
    </location>
</feature>